<dbReference type="EMBL" id="LXQA010212614">
    <property type="protein sequence ID" value="MCI34310.1"/>
    <property type="molecule type" value="Genomic_DNA"/>
</dbReference>
<feature type="non-terminal residue" evidence="1">
    <location>
        <position position="1"/>
    </location>
</feature>
<dbReference type="Proteomes" id="UP000265520">
    <property type="component" value="Unassembled WGS sequence"/>
</dbReference>
<protein>
    <submittedName>
        <fullName evidence="1">Uncharacterized protein</fullName>
    </submittedName>
</protein>
<evidence type="ECO:0000313" key="1">
    <source>
        <dbReference type="EMBL" id="MCI34310.1"/>
    </source>
</evidence>
<accession>A0A392REV6</accession>
<dbReference type="AlphaFoldDB" id="A0A392REV6"/>
<sequence length="50" mass="5877">NNTQSNAMQLRTQALHLWEECKSVQEVFDSPRQQTEALHNLHWQPPIQGH</sequence>
<organism evidence="1 2">
    <name type="scientific">Trifolium medium</name>
    <dbReference type="NCBI Taxonomy" id="97028"/>
    <lineage>
        <taxon>Eukaryota</taxon>
        <taxon>Viridiplantae</taxon>
        <taxon>Streptophyta</taxon>
        <taxon>Embryophyta</taxon>
        <taxon>Tracheophyta</taxon>
        <taxon>Spermatophyta</taxon>
        <taxon>Magnoliopsida</taxon>
        <taxon>eudicotyledons</taxon>
        <taxon>Gunneridae</taxon>
        <taxon>Pentapetalae</taxon>
        <taxon>rosids</taxon>
        <taxon>fabids</taxon>
        <taxon>Fabales</taxon>
        <taxon>Fabaceae</taxon>
        <taxon>Papilionoideae</taxon>
        <taxon>50 kb inversion clade</taxon>
        <taxon>NPAAA clade</taxon>
        <taxon>Hologalegina</taxon>
        <taxon>IRL clade</taxon>
        <taxon>Trifolieae</taxon>
        <taxon>Trifolium</taxon>
    </lineage>
</organism>
<keyword evidence="2" id="KW-1185">Reference proteome</keyword>
<proteinExistence type="predicted"/>
<evidence type="ECO:0000313" key="2">
    <source>
        <dbReference type="Proteomes" id="UP000265520"/>
    </source>
</evidence>
<comment type="caution">
    <text evidence="1">The sequence shown here is derived from an EMBL/GenBank/DDBJ whole genome shotgun (WGS) entry which is preliminary data.</text>
</comment>
<reference evidence="1 2" key="1">
    <citation type="journal article" date="2018" name="Front. Plant Sci.">
        <title>Red Clover (Trifolium pratense) and Zigzag Clover (T. medium) - A Picture of Genomic Similarities and Differences.</title>
        <authorList>
            <person name="Dluhosova J."/>
            <person name="Istvanek J."/>
            <person name="Nedelnik J."/>
            <person name="Repkova J."/>
        </authorList>
    </citation>
    <scope>NUCLEOTIDE SEQUENCE [LARGE SCALE GENOMIC DNA]</scope>
    <source>
        <strain evidence="2">cv. 10/8</strain>
        <tissue evidence="1">Leaf</tissue>
    </source>
</reference>
<name>A0A392REV6_9FABA</name>